<dbReference type="GO" id="GO:0051707">
    <property type="term" value="P:response to other organism"/>
    <property type="evidence" value="ECO:0007669"/>
    <property type="project" value="UniProtKB-ARBA"/>
</dbReference>
<dbReference type="Pfam" id="PF00069">
    <property type="entry name" value="Pkinase"/>
    <property type="match status" value="1"/>
</dbReference>
<keyword evidence="7" id="KW-0808">Transferase</keyword>
<keyword evidence="13 20" id="KW-0067">ATP-binding</keyword>
<evidence type="ECO:0000313" key="23">
    <source>
        <dbReference type="EMBL" id="KAL3725015.1"/>
    </source>
</evidence>
<dbReference type="FunFam" id="3.80.10.10:FF:000470">
    <property type="entry name" value="LRR receptor-like serine/threonine-protein kinase RPK2"/>
    <property type="match status" value="1"/>
</dbReference>
<evidence type="ECO:0000256" key="18">
    <source>
        <dbReference type="ARBA" id="ARBA00047899"/>
    </source>
</evidence>
<keyword evidence="17" id="KW-0325">Glycoprotein</keyword>
<dbReference type="InterPro" id="IPR032675">
    <property type="entry name" value="LRR_dom_sf"/>
</dbReference>
<dbReference type="FunFam" id="3.30.200.20:FF:000309">
    <property type="entry name" value="Leucine-rich repeat receptor protein kinase MSP1"/>
    <property type="match status" value="1"/>
</dbReference>
<dbReference type="Pfam" id="PF00560">
    <property type="entry name" value="LRR_1"/>
    <property type="match status" value="4"/>
</dbReference>
<comment type="caution">
    <text evidence="23">The sequence shown here is derived from an EMBL/GenBank/DDBJ whole genome shotgun (WGS) entry which is preliminary data.</text>
</comment>
<dbReference type="Pfam" id="PF23598">
    <property type="entry name" value="LRR_14"/>
    <property type="match status" value="1"/>
</dbReference>
<evidence type="ECO:0000256" key="13">
    <source>
        <dbReference type="ARBA" id="ARBA00022840"/>
    </source>
</evidence>
<accession>A0ABD3JCV4</accession>
<reference evidence="23 24" key="1">
    <citation type="submission" date="2024-11" db="EMBL/GenBank/DDBJ databases">
        <title>Chromosome-level genome assembly of Eucalyptus globulus Labill. provides insights into its genome evolution.</title>
        <authorList>
            <person name="Li X."/>
        </authorList>
    </citation>
    <scope>NUCLEOTIDE SEQUENCE [LARGE SCALE GENOMIC DNA]</scope>
    <source>
        <strain evidence="23">CL2024</strain>
        <tissue evidence="23">Fresh tender leaves</tissue>
    </source>
</reference>
<dbReference type="Gene3D" id="3.80.10.10">
    <property type="entry name" value="Ribonuclease Inhibitor"/>
    <property type="match status" value="4"/>
</dbReference>
<evidence type="ECO:0000256" key="14">
    <source>
        <dbReference type="ARBA" id="ARBA00022989"/>
    </source>
</evidence>
<evidence type="ECO:0000256" key="2">
    <source>
        <dbReference type="ARBA" id="ARBA00012513"/>
    </source>
</evidence>
<dbReference type="FunFam" id="3.80.10.10:FF:000400">
    <property type="entry name" value="Nuclear pore complex protein NUP107"/>
    <property type="match status" value="1"/>
</dbReference>
<dbReference type="PANTHER" id="PTHR48053">
    <property type="entry name" value="LEUCINE RICH REPEAT FAMILY PROTEIN, EXPRESSED"/>
    <property type="match status" value="1"/>
</dbReference>
<evidence type="ECO:0000256" key="4">
    <source>
        <dbReference type="ARBA" id="ARBA00022527"/>
    </source>
</evidence>
<gene>
    <name evidence="23" type="ORF">ACJRO7_030084</name>
</gene>
<evidence type="ECO:0000256" key="20">
    <source>
        <dbReference type="PROSITE-ProRule" id="PRU10141"/>
    </source>
</evidence>
<sequence length="1078" mass="117366">MVLSALKGEPRSHRAVFLKLFNFSIGVAIIVIVLILFPGFASTATPGFPPEAEDGNAEEAAETLLKWKSTLDNQSRSLLWSWQGENACFSNWTGITCDGPGVITSLNISNMGLRGMLGALNFTALPHLFSLDLSNNSFRGPIPLSIGNLSKLSTLNLSVNYISQSIPSTLGRLTGLRLLYLRQNQLRGPIPEDIFTLNSLSELSFSVNNLTGALPTSIGLLGNLTVLDLSYNDLQGSIPHEICAINSLSALHLRANKLTGSIPTCIVNMTQLTVFNLQENYLSGSIPREVGKLRSLICLALYRNNHNGSIPTSIGNLSNLQVLSLAFNDLSGPIPQEVGDLRSLTLLALSFNSLNGSIPTSVGNLVNLTVLLLHFNNLSGFVPHELNNLTRLVQFTLAQNELTGQLPENVCLGGSLVIFTAFENHLNGPIPKSLRNCSSLTRLWLQGNRLSGNMTEDFGVYPKLELMDLSLNQLSGKLSWNWGQCGSLRSFRISDNNIFGEIPPTIGNMTQLGVLDLSLNYITGGIPHKLGRLVSLIDLSLHGNNISGNIPHEIGLFSSLAKLNLASNSLSGRIPAQLGQCRKLWYLNLSSNVIQGSIPPEVVGSIQFLQILDLSSNLLAGELPQDLGKLTVLADLNLSRNGLFGSIPNSFYDMLGLVSVNISYNDLEGPLPDIMAFRTAPYMAIQHNKDVCGVVAGLRACTSSSSKKINKESGNKLVVVIALSVTSTLFLIFVITGIVLLAGKRCKSGKYNLKEVHTGDPFVVWSYDGKLVYRLIIDATEGFKPKYRIGEGGFGTVYKAELSPDRVFAVKKLNPIEDSEVVGVTSLQREVNCLANICHRNIVKLYGYCLHSKHSFLVYEFLERGSLRRVLNDDEAAMELYWRRRVNVIKGVANALSYMHHNCFPSWIHRDMTSNNVLLDADYEAHVSDFGIARLLKPDSSNWTSLAGTLGYIAPELAYSPAVTEKCDVFGFGVVAMEVIMGKHPGDLISISDPSSSSLAKIGSDFLLQDVLDRRLSLPVGRDAEDVVSLAKLAFACLQVDPRRRPSMKGVSLLLAVRVPLAKPFSEITLGELNSFGC</sequence>
<dbReference type="Pfam" id="PF08263">
    <property type="entry name" value="LRRNT_2"/>
    <property type="match status" value="1"/>
</dbReference>
<dbReference type="AlphaFoldDB" id="A0ABD3JCV4"/>
<dbReference type="InterPro" id="IPR017441">
    <property type="entry name" value="Protein_kinase_ATP_BS"/>
</dbReference>
<name>A0ABD3JCV4_EUCGL</name>
<dbReference type="SUPFAM" id="SSF52058">
    <property type="entry name" value="L domain-like"/>
    <property type="match status" value="3"/>
</dbReference>
<evidence type="ECO:0000256" key="1">
    <source>
        <dbReference type="ARBA" id="ARBA00004251"/>
    </source>
</evidence>
<feature type="domain" description="Protein kinase" evidence="22">
    <location>
        <begin position="783"/>
        <end position="1066"/>
    </location>
</feature>
<evidence type="ECO:0000256" key="9">
    <source>
        <dbReference type="ARBA" id="ARBA00022729"/>
    </source>
</evidence>
<feature type="binding site" evidence="20">
    <location>
        <position position="812"/>
    </location>
    <ligand>
        <name>ATP</name>
        <dbReference type="ChEBI" id="CHEBI:30616"/>
    </ligand>
</feature>
<evidence type="ECO:0000256" key="17">
    <source>
        <dbReference type="ARBA" id="ARBA00023180"/>
    </source>
</evidence>
<evidence type="ECO:0000256" key="11">
    <source>
        <dbReference type="ARBA" id="ARBA00022741"/>
    </source>
</evidence>
<dbReference type="InterPro" id="IPR051716">
    <property type="entry name" value="Plant_RL_S/T_kinase"/>
</dbReference>
<dbReference type="InterPro" id="IPR000719">
    <property type="entry name" value="Prot_kinase_dom"/>
</dbReference>
<dbReference type="GO" id="GO:0051606">
    <property type="term" value="P:detection of stimulus"/>
    <property type="evidence" value="ECO:0007669"/>
    <property type="project" value="UniProtKB-ARBA"/>
</dbReference>
<dbReference type="Proteomes" id="UP001634007">
    <property type="component" value="Unassembled WGS sequence"/>
</dbReference>
<dbReference type="FunFam" id="3.80.10.10:FF:000453">
    <property type="entry name" value="Leucine-rich receptor-like protein kinase family protein"/>
    <property type="match status" value="1"/>
</dbReference>
<dbReference type="GO" id="GO:0006952">
    <property type="term" value="P:defense response"/>
    <property type="evidence" value="ECO:0007669"/>
    <property type="project" value="UniProtKB-ARBA"/>
</dbReference>
<dbReference type="GO" id="GO:0005886">
    <property type="term" value="C:plasma membrane"/>
    <property type="evidence" value="ECO:0007669"/>
    <property type="project" value="UniProtKB-SubCell"/>
</dbReference>
<keyword evidence="6" id="KW-0433">Leucine-rich repeat</keyword>
<keyword evidence="10" id="KW-0677">Repeat</keyword>
<keyword evidence="24" id="KW-1185">Reference proteome</keyword>
<keyword evidence="16" id="KW-0675">Receptor</keyword>
<evidence type="ECO:0000256" key="15">
    <source>
        <dbReference type="ARBA" id="ARBA00023136"/>
    </source>
</evidence>
<feature type="transmembrane region" description="Helical" evidence="21">
    <location>
        <begin position="717"/>
        <end position="742"/>
    </location>
</feature>
<keyword evidence="5" id="KW-0597">Phosphoprotein</keyword>
<dbReference type="SUPFAM" id="SSF56112">
    <property type="entry name" value="Protein kinase-like (PK-like)"/>
    <property type="match status" value="1"/>
</dbReference>
<evidence type="ECO:0000256" key="12">
    <source>
        <dbReference type="ARBA" id="ARBA00022777"/>
    </source>
</evidence>
<protein>
    <recommendedName>
        <fullName evidence="2">non-specific serine/threonine protein kinase</fullName>
        <ecNumber evidence="2">2.7.11.1</ecNumber>
    </recommendedName>
</protein>
<keyword evidence="12" id="KW-0418">Kinase</keyword>
<evidence type="ECO:0000259" key="22">
    <source>
        <dbReference type="PROSITE" id="PS50011"/>
    </source>
</evidence>
<dbReference type="FunFam" id="3.80.10.10:FF:000177">
    <property type="entry name" value="Leucine-rich repeat receptor-like serine/threonine-protein kinase At1g17230"/>
    <property type="match status" value="1"/>
</dbReference>
<evidence type="ECO:0000256" key="8">
    <source>
        <dbReference type="ARBA" id="ARBA00022692"/>
    </source>
</evidence>
<dbReference type="PANTHER" id="PTHR48053:SF158">
    <property type="entry name" value="MDIS1-INTERACTING RECEPTOR LIKE KINASE 2-LIKE"/>
    <property type="match status" value="1"/>
</dbReference>
<dbReference type="SMART" id="SM00369">
    <property type="entry name" value="LRR_TYP"/>
    <property type="match status" value="10"/>
</dbReference>
<organism evidence="23 24">
    <name type="scientific">Eucalyptus globulus</name>
    <name type="common">Tasmanian blue gum</name>
    <dbReference type="NCBI Taxonomy" id="34317"/>
    <lineage>
        <taxon>Eukaryota</taxon>
        <taxon>Viridiplantae</taxon>
        <taxon>Streptophyta</taxon>
        <taxon>Embryophyta</taxon>
        <taxon>Tracheophyta</taxon>
        <taxon>Spermatophyta</taxon>
        <taxon>Magnoliopsida</taxon>
        <taxon>eudicotyledons</taxon>
        <taxon>Gunneridae</taxon>
        <taxon>Pentapetalae</taxon>
        <taxon>rosids</taxon>
        <taxon>malvids</taxon>
        <taxon>Myrtales</taxon>
        <taxon>Myrtaceae</taxon>
        <taxon>Myrtoideae</taxon>
        <taxon>Eucalypteae</taxon>
        <taxon>Eucalyptus</taxon>
    </lineage>
</organism>
<keyword evidence="9" id="KW-0732">Signal</keyword>
<evidence type="ECO:0000256" key="10">
    <source>
        <dbReference type="ARBA" id="ARBA00022737"/>
    </source>
</evidence>
<keyword evidence="15 21" id="KW-0472">Membrane</keyword>
<keyword evidence="3" id="KW-1003">Cell membrane</keyword>
<dbReference type="InterPro" id="IPR013210">
    <property type="entry name" value="LRR_N_plant-typ"/>
</dbReference>
<keyword evidence="4" id="KW-0723">Serine/threonine-protein kinase</keyword>
<dbReference type="InterPro" id="IPR003591">
    <property type="entry name" value="Leu-rich_rpt_typical-subtyp"/>
</dbReference>
<comment type="catalytic activity">
    <reaction evidence="19">
        <text>L-seryl-[protein] + ATP = O-phospho-L-seryl-[protein] + ADP + H(+)</text>
        <dbReference type="Rhea" id="RHEA:17989"/>
        <dbReference type="Rhea" id="RHEA-COMP:9863"/>
        <dbReference type="Rhea" id="RHEA-COMP:11604"/>
        <dbReference type="ChEBI" id="CHEBI:15378"/>
        <dbReference type="ChEBI" id="CHEBI:29999"/>
        <dbReference type="ChEBI" id="CHEBI:30616"/>
        <dbReference type="ChEBI" id="CHEBI:83421"/>
        <dbReference type="ChEBI" id="CHEBI:456216"/>
        <dbReference type="EC" id="2.7.11.1"/>
    </reaction>
</comment>
<evidence type="ECO:0000313" key="24">
    <source>
        <dbReference type="Proteomes" id="UP001634007"/>
    </source>
</evidence>
<evidence type="ECO:0000256" key="7">
    <source>
        <dbReference type="ARBA" id="ARBA00022679"/>
    </source>
</evidence>
<comment type="catalytic activity">
    <reaction evidence="18">
        <text>L-threonyl-[protein] + ATP = O-phospho-L-threonyl-[protein] + ADP + H(+)</text>
        <dbReference type="Rhea" id="RHEA:46608"/>
        <dbReference type="Rhea" id="RHEA-COMP:11060"/>
        <dbReference type="Rhea" id="RHEA-COMP:11605"/>
        <dbReference type="ChEBI" id="CHEBI:15378"/>
        <dbReference type="ChEBI" id="CHEBI:30013"/>
        <dbReference type="ChEBI" id="CHEBI:30616"/>
        <dbReference type="ChEBI" id="CHEBI:61977"/>
        <dbReference type="ChEBI" id="CHEBI:456216"/>
        <dbReference type="EC" id="2.7.11.1"/>
    </reaction>
</comment>
<dbReference type="GO" id="GO:0004674">
    <property type="term" value="F:protein serine/threonine kinase activity"/>
    <property type="evidence" value="ECO:0007669"/>
    <property type="project" value="UniProtKB-KW"/>
</dbReference>
<dbReference type="EC" id="2.7.11.1" evidence="2"/>
<dbReference type="FunFam" id="1.10.510.10:FF:000445">
    <property type="entry name" value="MDIS1-interacting receptor like kinase 2"/>
    <property type="match status" value="1"/>
</dbReference>
<dbReference type="GO" id="GO:0009791">
    <property type="term" value="P:post-embryonic development"/>
    <property type="evidence" value="ECO:0007669"/>
    <property type="project" value="UniProtKB-ARBA"/>
</dbReference>
<evidence type="ECO:0000256" key="3">
    <source>
        <dbReference type="ARBA" id="ARBA00022475"/>
    </source>
</evidence>
<dbReference type="InterPro" id="IPR011009">
    <property type="entry name" value="Kinase-like_dom_sf"/>
</dbReference>
<dbReference type="PROSITE" id="PS00107">
    <property type="entry name" value="PROTEIN_KINASE_ATP"/>
    <property type="match status" value="1"/>
</dbReference>
<evidence type="ECO:0000256" key="6">
    <source>
        <dbReference type="ARBA" id="ARBA00022614"/>
    </source>
</evidence>
<dbReference type="InterPro" id="IPR055414">
    <property type="entry name" value="LRR_R13L4/SHOC2-like"/>
</dbReference>
<keyword evidence="14 21" id="KW-1133">Transmembrane helix</keyword>
<evidence type="ECO:0000256" key="5">
    <source>
        <dbReference type="ARBA" id="ARBA00022553"/>
    </source>
</evidence>
<keyword evidence="11 20" id="KW-0547">Nucleotide-binding</keyword>
<keyword evidence="8 21" id="KW-0812">Transmembrane</keyword>
<evidence type="ECO:0000256" key="16">
    <source>
        <dbReference type="ARBA" id="ARBA00023170"/>
    </source>
</evidence>
<dbReference type="InterPro" id="IPR001611">
    <property type="entry name" value="Leu-rich_rpt"/>
</dbReference>
<dbReference type="Gene3D" id="1.10.510.10">
    <property type="entry name" value="Transferase(Phosphotransferase) domain 1"/>
    <property type="match status" value="1"/>
</dbReference>
<dbReference type="EMBL" id="JBJKBG010000008">
    <property type="protein sequence ID" value="KAL3725015.1"/>
    <property type="molecule type" value="Genomic_DNA"/>
</dbReference>
<proteinExistence type="predicted"/>
<dbReference type="GO" id="GO:0005524">
    <property type="term" value="F:ATP binding"/>
    <property type="evidence" value="ECO:0007669"/>
    <property type="project" value="UniProtKB-UniRule"/>
</dbReference>
<dbReference type="PROSITE" id="PS50011">
    <property type="entry name" value="PROTEIN_KINASE_DOM"/>
    <property type="match status" value="1"/>
</dbReference>
<comment type="subcellular location">
    <subcellularLocation>
        <location evidence="1">Cell membrane</location>
        <topology evidence="1">Single-pass type I membrane protein</topology>
    </subcellularLocation>
</comment>
<evidence type="ECO:0000256" key="21">
    <source>
        <dbReference type="SAM" id="Phobius"/>
    </source>
</evidence>
<evidence type="ECO:0000256" key="19">
    <source>
        <dbReference type="ARBA" id="ARBA00048679"/>
    </source>
</evidence>
<feature type="transmembrane region" description="Helical" evidence="21">
    <location>
        <begin position="20"/>
        <end position="41"/>
    </location>
</feature>
<dbReference type="Gene3D" id="3.30.200.20">
    <property type="entry name" value="Phosphorylase Kinase, domain 1"/>
    <property type="match status" value="1"/>
</dbReference>